<protein>
    <submittedName>
        <fullName evidence="1">Uncharacterized protein</fullName>
    </submittedName>
</protein>
<reference evidence="1" key="2">
    <citation type="submission" date="2018-05" db="EMBL/GenBank/DDBJ databases">
        <title>OpunRS2 (Oryza punctata Reference Sequence Version 2).</title>
        <authorList>
            <person name="Zhang J."/>
            <person name="Kudrna D."/>
            <person name="Lee S."/>
            <person name="Talag J."/>
            <person name="Welchert J."/>
            <person name="Wing R.A."/>
        </authorList>
    </citation>
    <scope>NUCLEOTIDE SEQUENCE [LARGE SCALE GENOMIC DNA]</scope>
</reference>
<organism evidence="1">
    <name type="scientific">Oryza punctata</name>
    <name type="common">Red rice</name>
    <dbReference type="NCBI Taxonomy" id="4537"/>
    <lineage>
        <taxon>Eukaryota</taxon>
        <taxon>Viridiplantae</taxon>
        <taxon>Streptophyta</taxon>
        <taxon>Embryophyta</taxon>
        <taxon>Tracheophyta</taxon>
        <taxon>Spermatophyta</taxon>
        <taxon>Magnoliopsida</taxon>
        <taxon>Liliopsida</taxon>
        <taxon>Poales</taxon>
        <taxon>Poaceae</taxon>
        <taxon>BOP clade</taxon>
        <taxon>Oryzoideae</taxon>
        <taxon>Oryzeae</taxon>
        <taxon>Oryzinae</taxon>
        <taxon>Oryza</taxon>
    </lineage>
</organism>
<name>A0A0E0JW68_ORYPU</name>
<sequence>MDRGRKQGRMKKEAISIVWQQQSFLQEGGAKEGKGAKRTPNIILAKESKRLASHNKKDIQTEAHVPALLPPTAAAPALARCHRVWKTELIVLYPSTWWSAHHGGVDVFQTTNEGRLQRQWG</sequence>
<proteinExistence type="predicted"/>
<dbReference type="Gramene" id="OPUNC02G04790.1">
    <property type="protein sequence ID" value="OPUNC02G04790.1"/>
    <property type="gene ID" value="OPUNC02G04790"/>
</dbReference>
<keyword evidence="2" id="KW-1185">Reference proteome</keyword>
<evidence type="ECO:0000313" key="2">
    <source>
        <dbReference type="Proteomes" id="UP000026962"/>
    </source>
</evidence>
<dbReference type="EnsemblPlants" id="OPUNC02G04790.1">
    <property type="protein sequence ID" value="OPUNC02G04790.1"/>
    <property type="gene ID" value="OPUNC02G04790"/>
</dbReference>
<dbReference type="AlphaFoldDB" id="A0A0E0JW68"/>
<accession>A0A0E0JW68</accession>
<dbReference type="HOGENOM" id="CLU_2041829_0_0_1"/>
<dbReference type="Proteomes" id="UP000026962">
    <property type="component" value="Chromosome 2"/>
</dbReference>
<reference evidence="1" key="1">
    <citation type="submission" date="2015-04" db="UniProtKB">
        <authorList>
            <consortium name="EnsemblPlants"/>
        </authorList>
    </citation>
    <scope>IDENTIFICATION</scope>
</reference>
<evidence type="ECO:0000313" key="1">
    <source>
        <dbReference type="EnsemblPlants" id="OPUNC02G04790.1"/>
    </source>
</evidence>